<dbReference type="RefSeq" id="WP_241054481.1">
    <property type="nucleotide sequence ID" value="NZ_JAKZBV010000001.1"/>
</dbReference>
<evidence type="ECO:0000256" key="1">
    <source>
        <dbReference type="SAM" id="Phobius"/>
    </source>
</evidence>
<evidence type="ECO:0000313" key="2">
    <source>
        <dbReference type="EMBL" id="MCH6470941.1"/>
    </source>
</evidence>
<dbReference type="EMBL" id="JAKZBV010000001">
    <property type="protein sequence ID" value="MCH6470941.1"/>
    <property type="molecule type" value="Genomic_DNA"/>
</dbReference>
<protein>
    <submittedName>
        <fullName evidence="2">Uncharacterized protein</fullName>
    </submittedName>
</protein>
<dbReference type="Proteomes" id="UP001202922">
    <property type="component" value="Unassembled WGS sequence"/>
</dbReference>
<feature type="transmembrane region" description="Helical" evidence="1">
    <location>
        <begin position="180"/>
        <end position="200"/>
    </location>
</feature>
<keyword evidence="1" id="KW-0472">Membrane</keyword>
<name>A0ABS9U2M5_9MICC</name>
<feature type="transmembrane region" description="Helical" evidence="1">
    <location>
        <begin position="149"/>
        <end position="168"/>
    </location>
</feature>
<feature type="transmembrane region" description="Helical" evidence="1">
    <location>
        <begin position="270"/>
        <end position="291"/>
    </location>
</feature>
<comment type="caution">
    <text evidence="2">The sequence shown here is derived from an EMBL/GenBank/DDBJ whole genome shotgun (WGS) entry which is preliminary data.</text>
</comment>
<feature type="transmembrane region" description="Helical" evidence="1">
    <location>
        <begin position="303"/>
        <end position="322"/>
    </location>
</feature>
<evidence type="ECO:0000313" key="3">
    <source>
        <dbReference type="Proteomes" id="UP001202922"/>
    </source>
</evidence>
<accession>A0ABS9U2M5</accession>
<keyword evidence="3" id="KW-1185">Reference proteome</keyword>
<proteinExistence type="predicted"/>
<keyword evidence="1" id="KW-0812">Transmembrane</keyword>
<keyword evidence="1" id="KW-1133">Transmembrane helix</keyword>
<feature type="transmembrane region" description="Helical" evidence="1">
    <location>
        <begin position="206"/>
        <end position="224"/>
    </location>
</feature>
<feature type="transmembrane region" description="Helical" evidence="1">
    <location>
        <begin position="122"/>
        <end position="143"/>
    </location>
</feature>
<sequence>MTRVWPRMVFLVLGAAALLTGLDAALTLLRIPAPVTVTTVPDLPATHGELMTLGFVGTLIALERAVALRRPWGYAAPALLALGSLAQLAPATAAAGRAVVLAGALVFVLVYVPLWRRQRDPAVLVQALGTVAGACAAGLLASGLPTDPVVPWLAVFMLLTIGGERLELARLRIRGDWPEPLLLAISAALLVACAATLLWPGVGYPILGFAILALAGWLFRYDVARATLRSTRLPRFVAACLLAGYAWLIVAGGVYLLVPGAPKDAAYDAALHAVFLGFVMSMIMAHAPVILPAVLRRPLPYSRAMWIPAVLLHATLLIRLVFGDARGSSLAWQVGGVGNVVAVLTFLAVALWSGIRGRA</sequence>
<feature type="transmembrane region" description="Helical" evidence="1">
    <location>
        <begin position="95"/>
        <end position="115"/>
    </location>
</feature>
<feature type="transmembrane region" description="Helical" evidence="1">
    <location>
        <begin position="334"/>
        <end position="355"/>
    </location>
</feature>
<organism evidence="2 3">
    <name type="scientific">Sinomonas terrae</name>
    <dbReference type="NCBI Taxonomy" id="2908838"/>
    <lineage>
        <taxon>Bacteria</taxon>
        <taxon>Bacillati</taxon>
        <taxon>Actinomycetota</taxon>
        <taxon>Actinomycetes</taxon>
        <taxon>Micrococcales</taxon>
        <taxon>Micrococcaceae</taxon>
        <taxon>Sinomonas</taxon>
    </lineage>
</organism>
<gene>
    <name evidence="2" type="ORF">L0M17_13305</name>
</gene>
<feature type="transmembrane region" description="Helical" evidence="1">
    <location>
        <begin position="236"/>
        <end position="258"/>
    </location>
</feature>
<reference evidence="2 3" key="1">
    <citation type="submission" date="2022-03" db="EMBL/GenBank/DDBJ databases">
        <title>Sinomonas sp. isolated from a soil.</title>
        <authorList>
            <person name="Han J."/>
            <person name="Kim D.-U."/>
        </authorList>
    </citation>
    <scope>NUCLEOTIDE SEQUENCE [LARGE SCALE GENOMIC DNA]</scope>
    <source>
        <strain evidence="2 3">5-5</strain>
    </source>
</reference>